<accession>A0A974DMM6</accession>
<organism evidence="1 2">
    <name type="scientific">Xenopus laevis</name>
    <name type="common">African clawed frog</name>
    <dbReference type="NCBI Taxonomy" id="8355"/>
    <lineage>
        <taxon>Eukaryota</taxon>
        <taxon>Metazoa</taxon>
        <taxon>Chordata</taxon>
        <taxon>Craniata</taxon>
        <taxon>Vertebrata</taxon>
        <taxon>Euteleostomi</taxon>
        <taxon>Amphibia</taxon>
        <taxon>Batrachia</taxon>
        <taxon>Anura</taxon>
        <taxon>Pipoidea</taxon>
        <taxon>Pipidae</taxon>
        <taxon>Xenopodinae</taxon>
        <taxon>Xenopus</taxon>
        <taxon>Xenopus</taxon>
    </lineage>
</organism>
<dbReference type="Proteomes" id="UP000694892">
    <property type="component" value="Chromosome 2L"/>
</dbReference>
<evidence type="ECO:0000313" key="1">
    <source>
        <dbReference type="EMBL" id="OCT94799.1"/>
    </source>
</evidence>
<sequence length="81" mass="9385">MVESEYKVGIRAHLVRTLTRKHRTIGGWGGKRQWMAVEETGGRRQLSCTCYHEAEKCSKQNIISLQQLLVLNILPVMHDFF</sequence>
<gene>
    <name evidence="1" type="ORF">XELAEV_18012489mg</name>
</gene>
<reference evidence="2" key="1">
    <citation type="journal article" date="2016" name="Nature">
        <title>Genome evolution in the allotetraploid frog Xenopus laevis.</title>
        <authorList>
            <person name="Session A.M."/>
            <person name="Uno Y."/>
            <person name="Kwon T."/>
            <person name="Chapman J.A."/>
            <person name="Toyoda A."/>
            <person name="Takahashi S."/>
            <person name="Fukui A."/>
            <person name="Hikosaka A."/>
            <person name="Suzuki A."/>
            <person name="Kondo M."/>
            <person name="van Heeringen S.J."/>
            <person name="Quigley I."/>
            <person name="Heinz S."/>
            <person name="Ogino H."/>
            <person name="Ochi H."/>
            <person name="Hellsten U."/>
            <person name="Lyons J.B."/>
            <person name="Simakov O."/>
            <person name="Putnam N."/>
            <person name="Stites J."/>
            <person name="Kuroki Y."/>
            <person name="Tanaka T."/>
            <person name="Michiue T."/>
            <person name="Watanabe M."/>
            <person name="Bogdanovic O."/>
            <person name="Lister R."/>
            <person name="Georgiou G."/>
            <person name="Paranjpe S.S."/>
            <person name="van Kruijsbergen I."/>
            <person name="Shu S."/>
            <person name="Carlson J."/>
            <person name="Kinoshita T."/>
            <person name="Ohta Y."/>
            <person name="Mawaribuchi S."/>
            <person name="Jenkins J."/>
            <person name="Grimwood J."/>
            <person name="Schmutz J."/>
            <person name="Mitros T."/>
            <person name="Mozaffari S.V."/>
            <person name="Suzuki Y."/>
            <person name="Haramoto Y."/>
            <person name="Yamamoto T.S."/>
            <person name="Takagi C."/>
            <person name="Heald R."/>
            <person name="Miller K."/>
            <person name="Haudenschild C."/>
            <person name="Kitzman J."/>
            <person name="Nakayama T."/>
            <person name="Izutsu Y."/>
            <person name="Robert J."/>
            <person name="Fortriede J."/>
            <person name="Burns K."/>
            <person name="Lotay V."/>
            <person name="Karimi K."/>
            <person name="Yasuoka Y."/>
            <person name="Dichmann D.S."/>
            <person name="Flajnik M.F."/>
            <person name="Houston D.W."/>
            <person name="Shendure J."/>
            <person name="DuPasquier L."/>
            <person name="Vize P.D."/>
            <person name="Zorn A.M."/>
            <person name="Ito M."/>
            <person name="Marcotte E.M."/>
            <person name="Wallingford J.B."/>
            <person name="Ito Y."/>
            <person name="Asashima M."/>
            <person name="Ueno N."/>
            <person name="Matsuda Y."/>
            <person name="Veenstra G.J."/>
            <person name="Fujiyama A."/>
            <person name="Harland R.M."/>
            <person name="Taira M."/>
            <person name="Rokhsar D.S."/>
        </authorList>
    </citation>
    <scope>NUCLEOTIDE SEQUENCE [LARGE SCALE GENOMIC DNA]</scope>
    <source>
        <strain evidence="2">J</strain>
    </source>
</reference>
<evidence type="ECO:0000313" key="2">
    <source>
        <dbReference type="Proteomes" id="UP000694892"/>
    </source>
</evidence>
<proteinExistence type="predicted"/>
<dbReference type="EMBL" id="CM004468">
    <property type="protein sequence ID" value="OCT94799.1"/>
    <property type="molecule type" value="Genomic_DNA"/>
</dbReference>
<dbReference type="AlphaFoldDB" id="A0A974DMM6"/>
<protein>
    <submittedName>
        <fullName evidence="1">Uncharacterized protein</fullName>
    </submittedName>
</protein>
<name>A0A974DMM6_XENLA</name>